<dbReference type="GO" id="GO:0009307">
    <property type="term" value="P:DNA restriction-modification system"/>
    <property type="evidence" value="ECO:0007669"/>
    <property type="project" value="UniProtKB-KW"/>
</dbReference>
<name>A0A2I1K5D9_9LACT</name>
<reference evidence="5 6" key="1">
    <citation type="submission" date="2017-12" db="EMBL/GenBank/DDBJ databases">
        <title>Phylogenetic diversity of female urinary microbiome.</title>
        <authorList>
            <person name="Thomas-White K."/>
            <person name="Wolfe A.J."/>
        </authorList>
    </citation>
    <scope>NUCLEOTIDE SEQUENCE [LARGE SCALE GENOMIC DNA]</scope>
    <source>
        <strain evidence="5 6">UMB0844</strain>
    </source>
</reference>
<dbReference type="Proteomes" id="UP000234775">
    <property type="component" value="Unassembled WGS sequence"/>
</dbReference>
<evidence type="ECO:0000256" key="3">
    <source>
        <dbReference type="ARBA" id="ARBA00023125"/>
    </source>
</evidence>
<evidence type="ECO:0000313" key="5">
    <source>
        <dbReference type="EMBL" id="PKY90869.1"/>
    </source>
</evidence>
<keyword evidence="3" id="KW-0238">DNA-binding</keyword>
<comment type="caution">
    <text evidence="5">The sequence shown here is derived from an EMBL/GenBank/DDBJ whole genome shotgun (WGS) entry which is preliminary data.</text>
</comment>
<organism evidence="5 6">
    <name type="scientific">Aerococcus christensenii</name>
    <dbReference type="NCBI Taxonomy" id="87541"/>
    <lineage>
        <taxon>Bacteria</taxon>
        <taxon>Bacillati</taxon>
        <taxon>Bacillota</taxon>
        <taxon>Bacilli</taxon>
        <taxon>Lactobacillales</taxon>
        <taxon>Aerococcaceae</taxon>
        <taxon>Aerococcus</taxon>
    </lineage>
</organism>
<dbReference type="AlphaFoldDB" id="A0A2I1K5D9"/>
<keyword evidence="2" id="KW-0680">Restriction system</keyword>
<dbReference type="Gene3D" id="3.90.220.20">
    <property type="entry name" value="DNA methylase specificity domains"/>
    <property type="match status" value="1"/>
</dbReference>
<dbReference type="EMBL" id="PKGZ01000008">
    <property type="protein sequence ID" value="PKY90869.1"/>
    <property type="molecule type" value="Genomic_DNA"/>
</dbReference>
<sequence>MRKYSLSRKSASNENGSLETDCEIGALRFKKFVASDLFDIKKGKRLTKADMMVGDINFVGSSSANNGITARVGNTEYIHPANTISVSYNGSVGEVFLQEKPFWASDDVNVWYPKFAFNTRVIEYIMSVITKCRRKYSYSSKWTLDKMKIEELELPVTPDGKPDFDYMARYIRAIEKLTIANVVKYKDQVIDATKTLVNSEA</sequence>
<evidence type="ECO:0000256" key="1">
    <source>
        <dbReference type="ARBA" id="ARBA00010923"/>
    </source>
</evidence>
<comment type="similarity">
    <text evidence="1">Belongs to the type-I restriction system S methylase family.</text>
</comment>
<feature type="domain" description="Type I restriction modification DNA specificity" evidence="4">
    <location>
        <begin position="30"/>
        <end position="184"/>
    </location>
</feature>
<dbReference type="Pfam" id="PF01420">
    <property type="entry name" value="Methylase_S"/>
    <property type="match status" value="1"/>
</dbReference>
<keyword evidence="6" id="KW-1185">Reference proteome</keyword>
<dbReference type="GO" id="GO:0003677">
    <property type="term" value="F:DNA binding"/>
    <property type="evidence" value="ECO:0007669"/>
    <property type="project" value="UniProtKB-KW"/>
</dbReference>
<evidence type="ECO:0000256" key="2">
    <source>
        <dbReference type="ARBA" id="ARBA00022747"/>
    </source>
</evidence>
<evidence type="ECO:0000259" key="4">
    <source>
        <dbReference type="Pfam" id="PF01420"/>
    </source>
</evidence>
<proteinExistence type="inferred from homology"/>
<dbReference type="InterPro" id="IPR000055">
    <property type="entry name" value="Restrct_endonuc_typeI_TRD"/>
</dbReference>
<gene>
    <name evidence="5" type="ORF">CYJ27_07810</name>
</gene>
<protein>
    <recommendedName>
        <fullName evidence="4">Type I restriction modification DNA specificity domain-containing protein</fullName>
    </recommendedName>
</protein>
<evidence type="ECO:0000313" key="6">
    <source>
        <dbReference type="Proteomes" id="UP000234775"/>
    </source>
</evidence>
<dbReference type="InterPro" id="IPR044946">
    <property type="entry name" value="Restrct_endonuc_typeI_TRD_sf"/>
</dbReference>
<accession>A0A2I1K5D9</accession>
<dbReference type="SUPFAM" id="SSF116734">
    <property type="entry name" value="DNA methylase specificity domain"/>
    <property type="match status" value="1"/>
</dbReference>